<protein>
    <recommendedName>
        <fullName evidence="4">DUF5050 domain-containing protein</fullName>
    </recommendedName>
</protein>
<sequence length="333" mass="38647">MRAVFLSILLFLSTPLLAQEVNRPMQDTLKEVTIKSQSVKRVLHSAKEFVVDYSFVDGYILVASYSSPNQKDPKLFLLTRMGDTASIAHLPEAPSELYKSCGGKWYCVTDDVLYPLDIDTGNLQISGAYSLSVYDELRICQYATQDVIYYGFFDRRKWDITYAYAKNGKDELHTVLHFDDRQTRIGKETERKFPLSAGASYLLDRNAFRYLNQPLFWESNRIVAFDFRTKRIVKYDLEGNLLESAPFHLSFTNVQRLEIIQDPVTREYYLHRSDNPAQQTLERINMQTGELYTAIPIEKPFISKLKVFDGEIYYLFQDSAEPTTQQLFVQRGF</sequence>
<evidence type="ECO:0000313" key="3">
    <source>
        <dbReference type="Proteomes" id="UP000248745"/>
    </source>
</evidence>
<evidence type="ECO:0000313" key="2">
    <source>
        <dbReference type="EMBL" id="PZF74286.1"/>
    </source>
</evidence>
<proteinExistence type="predicted"/>
<dbReference type="RefSeq" id="WP_110997702.1">
    <property type="nucleotide sequence ID" value="NZ_QKTW01000006.1"/>
</dbReference>
<feature type="chain" id="PRO_5015870593" description="DUF5050 domain-containing protein" evidence="1">
    <location>
        <begin position="19"/>
        <end position="333"/>
    </location>
</feature>
<name>A0A2W2BLH7_9BACT</name>
<keyword evidence="3" id="KW-1185">Reference proteome</keyword>
<dbReference type="EMBL" id="QKTW01000006">
    <property type="protein sequence ID" value="PZF74286.1"/>
    <property type="molecule type" value="Genomic_DNA"/>
</dbReference>
<dbReference type="AlphaFoldDB" id="A0A2W2BLH7"/>
<dbReference type="Proteomes" id="UP000248745">
    <property type="component" value="Unassembled WGS sequence"/>
</dbReference>
<gene>
    <name evidence="2" type="ORF">DN068_04565</name>
</gene>
<comment type="caution">
    <text evidence="2">The sequence shown here is derived from an EMBL/GenBank/DDBJ whole genome shotgun (WGS) entry which is preliminary data.</text>
</comment>
<evidence type="ECO:0008006" key="4">
    <source>
        <dbReference type="Google" id="ProtNLM"/>
    </source>
</evidence>
<feature type="signal peptide" evidence="1">
    <location>
        <begin position="1"/>
        <end position="18"/>
    </location>
</feature>
<evidence type="ECO:0000256" key="1">
    <source>
        <dbReference type="SAM" id="SignalP"/>
    </source>
</evidence>
<accession>A0A2W2BLH7</accession>
<keyword evidence="1" id="KW-0732">Signal</keyword>
<reference evidence="2 3" key="1">
    <citation type="submission" date="2018-06" db="EMBL/GenBank/DDBJ databases">
        <title>Mucibacter soli gen. nov., sp. nov., a new member of the family Chitinophagaceae producing mucin.</title>
        <authorList>
            <person name="Kim M.-K."/>
            <person name="Park S."/>
            <person name="Kim T.-S."/>
            <person name="Joung Y."/>
            <person name="Han J.-H."/>
            <person name="Kim S.B."/>
        </authorList>
    </citation>
    <scope>NUCLEOTIDE SEQUENCE [LARGE SCALE GENOMIC DNA]</scope>
    <source>
        <strain evidence="2 3">R1-15</strain>
    </source>
</reference>
<organism evidence="2 3">
    <name type="scientific">Taibaiella soli</name>
    <dbReference type="NCBI Taxonomy" id="1649169"/>
    <lineage>
        <taxon>Bacteria</taxon>
        <taxon>Pseudomonadati</taxon>
        <taxon>Bacteroidota</taxon>
        <taxon>Chitinophagia</taxon>
        <taxon>Chitinophagales</taxon>
        <taxon>Chitinophagaceae</taxon>
        <taxon>Taibaiella</taxon>
    </lineage>
</organism>